<evidence type="ECO:0000256" key="3">
    <source>
        <dbReference type="ARBA" id="ARBA00022750"/>
    </source>
</evidence>
<reference evidence="6" key="1">
    <citation type="submission" date="2016-10" db="EMBL/GenBank/DDBJ databases">
        <authorList>
            <person name="Varghese N."/>
            <person name="Submissions S."/>
        </authorList>
    </citation>
    <scope>NUCLEOTIDE SEQUENCE [LARGE SCALE GENOMIC DNA]</scope>
    <source>
        <strain evidence="6">DSM 44498</strain>
    </source>
</reference>
<evidence type="ECO:0000256" key="4">
    <source>
        <dbReference type="ARBA" id="ARBA00022801"/>
    </source>
</evidence>
<dbReference type="RefSeq" id="WP_072950046.1">
    <property type="nucleotide sequence ID" value="NZ_FNSV01000007.1"/>
</dbReference>
<name>A0A1H5EVK4_9NOCA</name>
<evidence type="ECO:0000313" key="6">
    <source>
        <dbReference type="Proteomes" id="UP000183561"/>
    </source>
</evidence>
<evidence type="ECO:0000313" key="5">
    <source>
        <dbReference type="EMBL" id="SED95044.1"/>
    </source>
</evidence>
<dbReference type="Gene3D" id="3.40.50.1450">
    <property type="entry name" value="HybD-like"/>
    <property type="match status" value="1"/>
</dbReference>
<dbReference type="GO" id="GO:0008047">
    <property type="term" value="F:enzyme activator activity"/>
    <property type="evidence" value="ECO:0007669"/>
    <property type="project" value="InterPro"/>
</dbReference>
<dbReference type="PANTHER" id="PTHR30302">
    <property type="entry name" value="HYDROGENASE 1 MATURATION PROTEASE"/>
    <property type="match status" value="1"/>
</dbReference>
<evidence type="ECO:0000256" key="2">
    <source>
        <dbReference type="ARBA" id="ARBA00022670"/>
    </source>
</evidence>
<organism evidence="5 6">
    <name type="scientific">Rhodococcus koreensis</name>
    <dbReference type="NCBI Taxonomy" id="99653"/>
    <lineage>
        <taxon>Bacteria</taxon>
        <taxon>Bacillati</taxon>
        <taxon>Actinomycetota</taxon>
        <taxon>Actinomycetes</taxon>
        <taxon>Mycobacteriales</taxon>
        <taxon>Nocardiaceae</taxon>
        <taxon>Rhodococcus</taxon>
    </lineage>
</organism>
<dbReference type="PANTHER" id="PTHR30302:SF1">
    <property type="entry name" value="HYDROGENASE 2 MATURATION PROTEASE"/>
    <property type="match status" value="1"/>
</dbReference>
<dbReference type="OrthoDB" id="164170at2"/>
<dbReference type="InterPro" id="IPR000671">
    <property type="entry name" value="Peptidase_A31"/>
</dbReference>
<sequence>MTIVVIGLGNDLRRDDGIGPTVARAVAPKVGPDVQTVASGGDPVALLELWAGADLTVIVDAVICDPPRPGVVHRLTPAELDAMRAGMFSTHGISLNDAVRLGAVLDRLPRRMVILAVEIADLDDGRGLSPAVGRAVDAVVSAVLSEIGAPSERVV</sequence>
<dbReference type="NCBIfam" id="TIGR00072">
    <property type="entry name" value="hydrog_prot"/>
    <property type="match status" value="1"/>
</dbReference>
<dbReference type="Pfam" id="PF01750">
    <property type="entry name" value="HycI"/>
    <property type="match status" value="1"/>
</dbReference>
<keyword evidence="4" id="KW-0378">Hydrolase</keyword>
<evidence type="ECO:0000256" key="1">
    <source>
        <dbReference type="ARBA" id="ARBA00006814"/>
    </source>
</evidence>
<dbReference type="GO" id="GO:0004190">
    <property type="term" value="F:aspartic-type endopeptidase activity"/>
    <property type="evidence" value="ECO:0007669"/>
    <property type="project" value="UniProtKB-KW"/>
</dbReference>
<accession>A0A1H5EVK4</accession>
<protein>
    <submittedName>
        <fullName evidence="5">Hydrogenase maturation protease</fullName>
    </submittedName>
</protein>
<gene>
    <name evidence="5" type="ORF">SAMN04490239_9389</name>
</gene>
<dbReference type="AlphaFoldDB" id="A0A1H5EVK4"/>
<dbReference type="CDD" id="cd00518">
    <property type="entry name" value="H2MP"/>
    <property type="match status" value="1"/>
</dbReference>
<dbReference type="GO" id="GO:0016485">
    <property type="term" value="P:protein processing"/>
    <property type="evidence" value="ECO:0007669"/>
    <property type="project" value="TreeGrafter"/>
</dbReference>
<keyword evidence="6" id="KW-1185">Reference proteome</keyword>
<dbReference type="Proteomes" id="UP000183561">
    <property type="component" value="Unassembled WGS sequence"/>
</dbReference>
<dbReference type="SUPFAM" id="SSF53163">
    <property type="entry name" value="HybD-like"/>
    <property type="match status" value="1"/>
</dbReference>
<proteinExistence type="inferred from homology"/>
<dbReference type="EMBL" id="FNSV01000007">
    <property type="protein sequence ID" value="SED95044.1"/>
    <property type="molecule type" value="Genomic_DNA"/>
</dbReference>
<comment type="similarity">
    <text evidence="1">Belongs to the peptidase A31 family.</text>
</comment>
<keyword evidence="3" id="KW-0064">Aspartyl protease</keyword>
<dbReference type="InterPro" id="IPR023430">
    <property type="entry name" value="Pept_HybD-like_dom_sf"/>
</dbReference>
<keyword evidence="2 5" id="KW-0645">Protease</keyword>